<reference evidence="3" key="1">
    <citation type="journal article" date="2019" name="Int. J. Syst. Evol. Microbiol.">
        <title>The Global Catalogue of Microorganisms (GCM) 10K type strain sequencing project: providing services to taxonomists for standard genome sequencing and annotation.</title>
        <authorList>
            <consortium name="The Broad Institute Genomics Platform"/>
            <consortium name="The Broad Institute Genome Sequencing Center for Infectious Disease"/>
            <person name="Wu L."/>
            <person name="Ma J."/>
        </authorList>
    </citation>
    <scope>NUCLEOTIDE SEQUENCE [LARGE SCALE GENOMIC DNA]</scope>
    <source>
        <strain evidence="3">CGMCC 4.7330</strain>
    </source>
</reference>
<proteinExistence type="predicted"/>
<evidence type="ECO:0000313" key="2">
    <source>
        <dbReference type="EMBL" id="MFC3965700.1"/>
    </source>
</evidence>
<comment type="caution">
    <text evidence="2">The sequence shown here is derived from an EMBL/GenBank/DDBJ whole genome shotgun (WGS) entry which is preliminary data.</text>
</comment>
<dbReference type="InterPro" id="IPR015890">
    <property type="entry name" value="Chorismate_C"/>
</dbReference>
<evidence type="ECO:0000259" key="1">
    <source>
        <dbReference type="Pfam" id="PF00425"/>
    </source>
</evidence>
<dbReference type="InterPro" id="IPR005801">
    <property type="entry name" value="ADC_synthase"/>
</dbReference>
<dbReference type="Pfam" id="PF00425">
    <property type="entry name" value="Chorismate_bind"/>
    <property type="match status" value="1"/>
</dbReference>
<name>A0ABV8DZV9_9NOCA</name>
<accession>A0ABV8DZV9</accession>
<feature type="domain" description="Chorismate-utilising enzyme C-terminal" evidence="1">
    <location>
        <begin position="93"/>
        <end position="353"/>
    </location>
</feature>
<dbReference type="Proteomes" id="UP001595696">
    <property type="component" value="Unassembled WGS sequence"/>
</dbReference>
<dbReference type="Gene3D" id="3.60.120.10">
    <property type="entry name" value="Anthranilate synthase"/>
    <property type="match status" value="1"/>
</dbReference>
<dbReference type="PANTHER" id="PTHR42839:SF2">
    <property type="entry name" value="ISOCHORISMATE SYNTHASE ENTC"/>
    <property type="match status" value="1"/>
</dbReference>
<keyword evidence="3" id="KW-1185">Reference proteome</keyword>
<dbReference type="EMBL" id="JBHSAX010000022">
    <property type="protein sequence ID" value="MFC3965700.1"/>
    <property type="molecule type" value="Genomic_DNA"/>
</dbReference>
<dbReference type="SUPFAM" id="SSF56322">
    <property type="entry name" value="ADC synthase"/>
    <property type="match status" value="1"/>
</dbReference>
<evidence type="ECO:0000313" key="3">
    <source>
        <dbReference type="Proteomes" id="UP001595696"/>
    </source>
</evidence>
<dbReference type="RefSeq" id="WP_378615772.1">
    <property type="nucleotide sequence ID" value="NZ_JBHSAX010000022.1"/>
</dbReference>
<dbReference type="PANTHER" id="PTHR42839">
    <property type="entry name" value="ISOCHORISMATE SYNTHASE ENTC"/>
    <property type="match status" value="1"/>
</dbReference>
<gene>
    <name evidence="2" type="ORF">ACFO0B_27235</name>
</gene>
<organism evidence="2 3">
    <name type="scientific">Nocardia jiangsuensis</name>
    <dbReference type="NCBI Taxonomy" id="1691563"/>
    <lineage>
        <taxon>Bacteria</taxon>
        <taxon>Bacillati</taxon>
        <taxon>Actinomycetota</taxon>
        <taxon>Actinomycetes</taxon>
        <taxon>Mycobacteriales</taxon>
        <taxon>Nocardiaceae</taxon>
        <taxon>Nocardia</taxon>
    </lineage>
</organism>
<sequence>MIDSPAPSFALCRPDRTVVAHGGGAVFRSAAEAAAALRSGRVGYVVGALPFAPGAPAALWAPRYVTISDDAHRPARPELPRFEFAAALPAPETHVRRVAEAIRVLADPAERLRKVVLARAVLARAERRVAPAELLDLLVATDPLGNGFRTELSAAGGAYRGRHLIGSSPEILVRRDGATVLSHPLAGSARRVPDDPATDRAAGRNLLGSAKDHHEHRFVVDHVGAVLRRLCGTVHVPDGPELTGTPEMWHLGTPITATGGPSALELAAALHPTPAICGTPTEDAARLIARLEGDRGFYAGAVGWCDAAGDGEWMVAIRCAELAADHRTLLAHAGGGIVAESDPAAELAETTGKFQRVLGPLGLADTPVPVS</sequence>
<protein>
    <submittedName>
        <fullName evidence="2">Isochorismate synthase MenF</fullName>
    </submittedName>
</protein>